<dbReference type="AlphaFoldDB" id="Q47FJ1"/>
<gene>
    <name evidence="1" type="ordered locus">Daro_1642</name>
</gene>
<sequence length="348" mass="39573">MNTPYNPYAINELDIAKTVCDSFTYLVKNNSGLLEWHCSQHAPFLNQVLGLLEDEKLAKRLTPSDDLGFVFERGLAGTKLRKVTQTGHAFASWIRLPTLTQPPPGYQQGEILNLIRQQAKLHLGKITFSGNPLAMVNPTGTLEGELVNTFLVRTREALLRPSTRKLHEASKDQLRNDTRKVLRSIDRCQTVIQFPGIAELRLHYFGREKHFTQEESTAHIDLFAERLMTSQSGIAPPIWLHWKPLYTEEQGYGYHLLVVYDMQHVNVHSALYGLVGLWHELTDQYGVAMVTNHLGSDFRLLKRLVSLLFRCDALLRLKGQPNKPNFGICFNSRVNTMQLPIVSEVTPC</sequence>
<name>Q47FJ1_DECAR</name>
<dbReference type="EMBL" id="CP000089">
    <property type="protein sequence ID" value="AAZ46390.1"/>
    <property type="molecule type" value="Genomic_DNA"/>
</dbReference>
<accession>Q47FJ1</accession>
<protein>
    <submittedName>
        <fullName evidence="1">Uncharacterized protein</fullName>
    </submittedName>
</protein>
<dbReference type="eggNOG" id="ENOG5033J12">
    <property type="taxonomic scope" value="Bacteria"/>
</dbReference>
<dbReference type="HOGENOM" id="CLU_796247_0_0_4"/>
<organism evidence="1">
    <name type="scientific">Dechloromonas aromatica (strain RCB)</name>
    <dbReference type="NCBI Taxonomy" id="159087"/>
    <lineage>
        <taxon>Bacteria</taxon>
        <taxon>Pseudomonadati</taxon>
        <taxon>Pseudomonadota</taxon>
        <taxon>Betaproteobacteria</taxon>
        <taxon>Rhodocyclales</taxon>
        <taxon>Azonexaceae</taxon>
        <taxon>Dechloromonas</taxon>
    </lineage>
</organism>
<evidence type="ECO:0000313" key="1">
    <source>
        <dbReference type="EMBL" id="AAZ46390.1"/>
    </source>
</evidence>
<dbReference type="KEGG" id="dar:Daro_1642"/>
<proteinExistence type="predicted"/>
<dbReference type="STRING" id="159087.Daro_1642"/>
<reference evidence="1" key="1">
    <citation type="submission" date="2005-08" db="EMBL/GenBank/DDBJ databases">
        <title>Complete sequence of Dechloromonas aromatica RCB.</title>
        <authorList>
            <person name="Salinero K.K."/>
            <person name="Copeland A."/>
            <person name="Lucas S."/>
            <person name="Lapidus A."/>
            <person name="Barry K."/>
            <person name="Detter J.C."/>
            <person name="Glavina T."/>
            <person name="Hammon N."/>
            <person name="Israni S."/>
            <person name="Pitluck S."/>
            <person name="Di Bartolo G."/>
            <person name="Trong S."/>
            <person name="Schmutz J."/>
            <person name="Larimer F."/>
            <person name="Land M."/>
            <person name="Ivanova N."/>
            <person name="Richardson P."/>
        </authorList>
    </citation>
    <scope>NUCLEOTIDE SEQUENCE</scope>
    <source>
        <strain evidence="1">RCB</strain>
    </source>
</reference>